<evidence type="ECO:0000313" key="2">
    <source>
        <dbReference type="EMBL" id="RZD18743.1"/>
    </source>
</evidence>
<sequence length="75" mass="8656">MQVISTLNIFGAVVTFSMMVFYFLEKRNSLYTLLFGFSCLLASLYGFLAGTWPFGVIECLWGILSLIRWFRVKNN</sequence>
<dbReference type="EMBL" id="SGBB01000005">
    <property type="protein sequence ID" value="RZD18743.1"/>
    <property type="molecule type" value="Genomic_DNA"/>
</dbReference>
<evidence type="ECO:0000256" key="1">
    <source>
        <dbReference type="SAM" id="Phobius"/>
    </source>
</evidence>
<keyword evidence="1" id="KW-0812">Transmembrane</keyword>
<evidence type="ECO:0000313" key="3">
    <source>
        <dbReference type="Proteomes" id="UP000319296"/>
    </source>
</evidence>
<gene>
    <name evidence="2" type="ORF">EVG15_03930</name>
</gene>
<reference evidence="2 3" key="1">
    <citation type="journal article" date="2019" name="ISME J.">
        <title>Insights into ecological role of a new deltaproteobacterial order Candidatus Acidulodesulfobacterales by metagenomics and metatranscriptomics.</title>
        <authorList>
            <person name="Tan S."/>
            <person name="Liu J."/>
            <person name="Fang Y."/>
            <person name="Hedlund B.P."/>
            <person name="Lian Z.H."/>
            <person name="Huang L.Y."/>
            <person name="Li J.T."/>
            <person name="Huang L.N."/>
            <person name="Li W.J."/>
            <person name="Jiang H.C."/>
            <person name="Dong H.L."/>
            <person name="Shu W.S."/>
        </authorList>
    </citation>
    <scope>NUCLEOTIDE SEQUENCE [LARGE SCALE GENOMIC DNA]</scope>
    <source>
        <strain evidence="2">AP1</strain>
    </source>
</reference>
<feature type="transmembrane region" description="Helical" evidence="1">
    <location>
        <begin position="54"/>
        <end position="70"/>
    </location>
</feature>
<dbReference type="AlphaFoldDB" id="A0A519BN99"/>
<name>A0A519BN99_9DELT</name>
<keyword evidence="1" id="KW-1133">Transmembrane helix</keyword>
<dbReference type="Proteomes" id="UP000319296">
    <property type="component" value="Unassembled WGS sequence"/>
</dbReference>
<proteinExistence type="predicted"/>
<keyword evidence="1" id="KW-0472">Membrane</keyword>
<protein>
    <submittedName>
        <fullName evidence="2">Uncharacterized protein</fullName>
    </submittedName>
</protein>
<comment type="caution">
    <text evidence="2">The sequence shown here is derived from an EMBL/GenBank/DDBJ whole genome shotgun (WGS) entry which is preliminary data.</text>
</comment>
<accession>A0A519BN99</accession>
<organism evidence="2 3">
    <name type="scientific">Candidatus Acididesulfobacter diazotrophicus</name>
    <dbReference type="NCBI Taxonomy" id="2597226"/>
    <lineage>
        <taxon>Bacteria</taxon>
        <taxon>Deltaproteobacteria</taxon>
        <taxon>Candidatus Acidulodesulfobacterales</taxon>
        <taxon>Candidatus Acididesulfobacter</taxon>
    </lineage>
</organism>
<feature type="transmembrane region" description="Helical" evidence="1">
    <location>
        <begin position="6"/>
        <end position="24"/>
    </location>
</feature>